<reference evidence="2" key="1">
    <citation type="submission" date="2023-02" db="EMBL/GenBank/DDBJ databases">
        <title>Genome of toxic invasive species Heracleum sosnowskyi carries increased number of genes despite the absence of recent whole-genome duplications.</title>
        <authorList>
            <person name="Schelkunov M."/>
            <person name="Shtratnikova V."/>
            <person name="Makarenko M."/>
            <person name="Klepikova A."/>
            <person name="Omelchenko D."/>
            <person name="Novikova G."/>
            <person name="Obukhova E."/>
            <person name="Bogdanov V."/>
            <person name="Penin A."/>
            <person name="Logacheva M."/>
        </authorList>
    </citation>
    <scope>NUCLEOTIDE SEQUENCE</scope>
    <source>
        <strain evidence="2">Hsosn_3</strain>
        <tissue evidence="2">Leaf</tissue>
    </source>
</reference>
<dbReference type="InterPro" id="IPR036047">
    <property type="entry name" value="F-box-like_dom_sf"/>
</dbReference>
<dbReference type="PANTHER" id="PTHR32212:SF455">
    <property type="entry name" value="F-BOX DOMAIN, LEUCINE-RICH REPEAT DOMAIN, L DOMAIN-LIKE PROTEIN-RELATED"/>
    <property type="match status" value="1"/>
</dbReference>
<dbReference type="Gene3D" id="3.80.10.10">
    <property type="entry name" value="Ribonuclease Inhibitor"/>
    <property type="match status" value="1"/>
</dbReference>
<accession>A0AAD8IAI0</accession>
<protein>
    <recommendedName>
        <fullName evidence="4">F-box domain-containing protein</fullName>
    </recommendedName>
</protein>
<keyword evidence="3" id="KW-1185">Reference proteome</keyword>
<organism evidence="2 3">
    <name type="scientific">Heracleum sosnowskyi</name>
    <dbReference type="NCBI Taxonomy" id="360622"/>
    <lineage>
        <taxon>Eukaryota</taxon>
        <taxon>Viridiplantae</taxon>
        <taxon>Streptophyta</taxon>
        <taxon>Embryophyta</taxon>
        <taxon>Tracheophyta</taxon>
        <taxon>Spermatophyta</taxon>
        <taxon>Magnoliopsida</taxon>
        <taxon>eudicotyledons</taxon>
        <taxon>Gunneridae</taxon>
        <taxon>Pentapetalae</taxon>
        <taxon>asterids</taxon>
        <taxon>campanulids</taxon>
        <taxon>Apiales</taxon>
        <taxon>Apiaceae</taxon>
        <taxon>Apioideae</taxon>
        <taxon>apioid superclade</taxon>
        <taxon>Tordylieae</taxon>
        <taxon>Tordyliinae</taxon>
        <taxon>Heracleum</taxon>
    </lineage>
</organism>
<gene>
    <name evidence="2" type="ORF">POM88_019746</name>
</gene>
<dbReference type="PANTHER" id="PTHR32212">
    <property type="entry name" value="CYCLIN-LIKE F-BOX"/>
    <property type="match status" value="1"/>
</dbReference>
<sequence>MGRTGKVRSSSRGRRRGRRRVKKDQKCKEDRISQLSDDLIDHILSYVSSDLAVQTMVLSKRWLNLWTTLSCLNFKRPVSAGNYENFVTNFLENRNQQCVLSKFSFDCYSGARKILSICLDYALCHKVEHLSICWVDLADYPCRINFACVKTLHLKLCENLRMLNFWTLPSLTSFYLKTSRIGQVLRFENLKELTLDLMYPEKPTEETITINCPKLQSLTLKPYFRHKFIVSAPNLYYLSYCSRHVSAFSTTDGFRCIKQVHIDIRKKFGDFFDLSGLPNGNVRKLAMQNFISMLKAVRETPFLELSSETITGLRMIPNLSEYEHPSLGNLNFICLRGAGLFDLRPPRSTDYVINYLLTNSPCAKIIRRL</sequence>
<evidence type="ECO:0000313" key="3">
    <source>
        <dbReference type="Proteomes" id="UP001237642"/>
    </source>
</evidence>
<dbReference type="InterPro" id="IPR032675">
    <property type="entry name" value="LRR_dom_sf"/>
</dbReference>
<dbReference type="AlphaFoldDB" id="A0AAD8IAI0"/>
<comment type="caution">
    <text evidence="2">The sequence shown here is derived from an EMBL/GenBank/DDBJ whole genome shotgun (WGS) entry which is preliminary data.</text>
</comment>
<dbReference type="Proteomes" id="UP001237642">
    <property type="component" value="Unassembled WGS sequence"/>
</dbReference>
<evidence type="ECO:0008006" key="4">
    <source>
        <dbReference type="Google" id="ProtNLM"/>
    </source>
</evidence>
<evidence type="ECO:0000256" key="1">
    <source>
        <dbReference type="SAM" id="MobiDB-lite"/>
    </source>
</evidence>
<proteinExistence type="predicted"/>
<dbReference type="EMBL" id="JAUIZM010000005">
    <property type="protein sequence ID" value="KAK1382011.1"/>
    <property type="molecule type" value="Genomic_DNA"/>
</dbReference>
<name>A0AAD8IAI0_9APIA</name>
<feature type="region of interest" description="Disordered" evidence="1">
    <location>
        <begin position="1"/>
        <end position="23"/>
    </location>
</feature>
<reference evidence="2" key="2">
    <citation type="submission" date="2023-05" db="EMBL/GenBank/DDBJ databases">
        <authorList>
            <person name="Schelkunov M.I."/>
        </authorList>
    </citation>
    <scope>NUCLEOTIDE SEQUENCE</scope>
    <source>
        <strain evidence="2">Hsosn_3</strain>
        <tissue evidence="2">Leaf</tissue>
    </source>
</reference>
<dbReference type="SUPFAM" id="SSF81383">
    <property type="entry name" value="F-box domain"/>
    <property type="match status" value="1"/>
</dbReference>
<evidence type="ECO:0000313" key="2">
    <source>
        <dbReference type="EMBL" id="KAK1382011.1"/>
    </source>
</evidence>